<evidence type="ECO:0000313" key="3">
    <source>
        <dbReference type="Proteomes" id="UP000759529"/>
    </source>
</evidence>
<keyword evidence="1" id="KW-0812">Transmembrane</keyword>
<proteinExistence type="predicted"/>
<keyword evidence="1" id="KW-0472">Membrane</keyword>
<organism evidence="2 3">
    <name type="scientific">Flavobacterium macrobrachii</name>
    <dbReference type="NCBI Taxonomy" id="591204"/>
    <lineage>
        <taxon>Bacteria</taxon>
        <taxon>Pseudomonadati</taxon>
        <taxon>Bacteroidota</taxon>
        <taxon>Flavobacteriia</taxon>
        <taxon>Flavobacteriales</taxon>
        <taxon>Flavobacteriaceae</taxon>
        <taxon>Flavobacterium</taxon>
    </lineage>
</organism>
<comment type="caution">
    <text evidence="2">The sequence shown here is derived from an EMBL/GenBank/DDBJ whole genome shotgun (WGS) entry which is preliminary data.</text>
</comment>
<dbReference type="EMBL" id="JACSOD020000463">
    <property type="protein sequence ID" value="MBM6498988.1"/>
    <property type="molecule type" value="Genomic_DNA"/>
</dbReference>
<evidence type="ECO:0000256" key="1">
    <source>
        <dbReference type="SAM" id="Phobius"/>
    </source>
</evidence>
<reference evidence="2 3" key="1">
    <citation type="submission" date="2021-02" db="EMBL/GenBank/DDBJ databases">
        <authorList>
            <person name="Jung H.S."/>
            <person name="Chun B.H."/>
            <person name="Jeon C.O."/>
        </authorList>
    </citation>
    <scope>NUCLEOTIDE SEQUENCE [LARGE SCALE GENOMIC DNA]</scope>
    <source>
        <strain evidence="2 3">LMG 25203</strain>
    </source>
</reference>
<dbReference type="Proteomes" id="UP000759529">
    <property type="component" value="Unassembled WGS sequence"/>
</dbReference>
<name>A0ABS2CVJ1_9FLAO</name>
<keyword evidence="1" id="KW-1133">Transmembrane helix</keyword>
<sequence length="268" mass="30529">MYPEKIINSKNASFQITKSLNGGRCGWICRQLTKIANFIEDIPIVGPRFAGNIRVVISIVNAVDEAFFRTAGEYEPTYSESIILDNWQLNKLQPFYRNLTMKLSDAFKKNNLSQQLEEVNEILKIMCVVKSYFTNNELTGLSSNAINLRNELVDKILEPLYEVIETSFENQNLTPFQTIAKLDASTINSYYPLIENISILSTDCLNYKSNSTTNNTIPLIINDFESTPQPVVKKSDDNLIWIGLFFAGVIAITIFNSRENEKDKKKKK</sequence>
<accession>A0ABS2CVJ1</accession>
<keyword evidence="3" id="KW-1185">Reference proteome</keyword>
<gene>
    <name evidence="2" type="ORF">H9X54_006700</name>
</gene>
<dbReference type="RefSeq" id="WP_187657913.1">
    <property type="nucleotide sequence ID" value="NZ_JACSOD020000463.1"/>
</dbReference>
<feature type="transmembrane region" description="Helical" evidence="1">
    <location>
        <begin position="239"/>
        <end position="257"/>
    </location>
</feature>
<protein>
    <submittedName>
        <fullName evidence="2">Uncharacterized protein</fullName>
    </submittedName>
</protein>
<evidence type="ECO:0000313" key="2">
    <source>
        <dbReference type="EMBL" id="MBM6498988.1"/>
    </source>
</evidence>